<gene>
    <name evidence="1" type="ORF">FX983_05251</name>
</gene>
<comment type="caution">
    <text evidence="1">The sequence shown here is derived from an EMBL/GenBank/DDBJ whole genome shotgun (WGS) entry which is preliminary data.</text>
</comment>
<evidence type="ECO:0000313" key="1">
    <source>
        <dbReference type="EMBL" id="KAF2390784.1"/>
    </source>
</evidence>
<evidence type="ECO:0000313" key="2">
    <source>
        <dbReference type="Proteomes" id="UP000475265"/>
    </source>
</evidence>
<dbReference type="EMBL" id="JAAAXX010000002">
    <property type="protein sequence ID" value="KAF2390784.1"/>
    <property type="molecule type" value="Genomic_DNA"/>
</dbReference>
<protein>
    <recommendedName>
        <fullName evidence="3">Phage tail protein</fullName>
    </recommendedName>
</protein>
<dbReference type="AlphaFoldDB" id="A0A6L5BUI9"/>
<name>A0A6L5BUI9_9PSED</name>
<accession>A0A6L5BUI9</accession>
<sequence length="276" mass="28780">MSAINYATNDRIREIRLDGTLGKRFGKQHFLAVANIAEGIRALGVLEKGFTQYLNEAREKRIVFAVYYGDRNIGPDELRDPPGSGVMRITPVVQGSKNSGGLQTIVGIALVVAASYFSGGLAAGAGGSSALFGAGSAWGVVGTVGISLALGGVAQMVAGTAPGIDSSEAADNQPSYNFSGIKNTVTQGNPVPLCYGEMVVAECILYAWQNESLAGVHYDVSLQPRPGGGKSVINAGNREMTDVIGSKGKTKVEFFTNGGGMSWISDRRAASIRPCL</sequence>
<proteinExistence type="predicted"/>
<dbReference type="RefSeq" id="WP_163912868.1">
    <property type="nucleotide sequence ID" value="NZ_JAAAXX010000002.1"/>
</dbReference>
<organism evidence="1 2">
    <name type="scientific">Pseudomonas frederiksbergensis</name>
    <dbReference type="NCBI Taxonomy" id="104087"/>
    <lineage>
        <taxon>Bacteria</taxon>
        <taxon>Pseudomonadati</taxon>
        <taxon>Pseudomonadota</taxon>
        <taxon>Gammaproteobacteria</taxon>
        <taxon>Pseudomonadales</taxon>
        <taxon>Pseudomonadaceae</taxon>
        <taxon>Pseudomonas</taxon>
    </lineage>
</organism>
<evidence type="ECO:0008006" key="3">
    <source>
        <dbReference type="Google" id="ProtNLM"/>
    </source>
</evidence>
<reference evidence="1 2" key="1">
    <citation type="submission" date="2019-12" db="EMBL/GenBank/DDBJ databases">
        <title>Endophytic bacteria associated with Panax ginseng seedlings.</title>
        <authorList>
            <person name="Park J.M."/>
            <person name="Shin R."/>
            <person name="Jo S.H."/>
        </authorList>
    </citation>
    <scope>NUCLEOTIDE SEQUENCE [LARGE SCALE GENOMIC DNA]</scope>
    <source>
        <strain evidence="1 2">PgKB32</strain>
    </source>
</reference>
<dbReference type="Proteomes" id="UP000475265">
    <property type="component" value="Unassembled WGS sequence"/>
</dbReference>